<protein>
    <recommendedName>
        <fullName evidence="1">Aminotransferase-like plant mobile domain-containing protein</fullName>
    </recommendedName>
</protein>
<dbReference type="InterPro" id="IPR019557">
    <property type="entry name" value="AminoTfrase-like_pln_mobile"/>
</dbReference>
<organism evidence="2 3">
    <name type="scientific">Gossypium stocksii</name>
    <dbReference type="NCBI Taxonomy" id="47602"/>
    <lineage>
        <taxon>Eukaryota</taxon>
        <taxon>Viridiplantae</taxon>
        <taxon>Streptophyta</taxon>
        <taxon>Embryophyta</taxon>
        <taxon>Tracheophyta</taxon>
        <taxon>Spermatophyta</taxon>
        <taxon>Magnoliopsida</taxon>
        <taxon>eudicotyledons</taxon>
        <taxon>Gunneridae</taxon>
        <taxon>Pentapetalae</taxon>
        <taxon>rosids</taxon>
        <taxon>malvids</taxon>
        <taxon>Malvales</taxon>
        <taxon>Malvaceae</taxon>
        <taxon>Malvoideae</taxon>
        <taxon>Gossypium</taxon>
    </lineage>
</organism>
<evidence type="ECO:0000313" key="3">
    <source>
        <dbReference type="Proteomes" id="UP000828251"/>
    </source>
</evidence>
<feature type="domain" description="Aminotransferase-like plant mobile" evidence="1">
    <location>
        <begin position="18"/>
        <end position="208"/>
    </location>
</feature>
<name>A0A9D3WAH7_9ROSI</name>
<proteinExistence type="predicted"/>
<evidence type="ECO:0000259" key="1">
    <source>
        <dbReference type="Pfam" id="PF10536"/>
    </source>
</evidence>
<reference evidence="2 3" key="1">
    <citation type="journal article" date="2021" name="Plant Biotechnol. J.">
        <title>Multi-omics assisted identification of the key and species-specific regulatory components of drought-tolerant mechanisms in Gossypium stocksii.</title>
        <authorList>
            <person name="Yu D."/>
            <person name="Ke L."/>
            <person name="Zhang D."/>
            <person name="Wu Y."/>
            <person name="Sun Y."/>
            <person name="Mei J."/>
            <person name="Sun J."/>
            <person name="Sun Y."/>
        </authorList>
    </citation>
    <scope>NUCLEOTIDE SEQUENCE [LARGE SCALE GENOMIC DNA]</scope>
    <source>
        <strain evidence="3">cv. E1</strain>
        <tissue evidence="2">Leaf</tissue>
    </source>
</reference>
<keyword evidence="3" id="KW-1185">Reference proteome</keyword>
<dbReference type="PANTHER" id="PTHR46033:SF8">
    <property type="entry name" value="PROTEIN MAINTENANCE OF MERISTEMS-LIKE"/>
    <property type="match status" value="1"/>
</dbReference>
<dbReference type="InterPro" id="IPR044824">
    <property type="entry name" value="MAIN-like"/>
</dbReference>
<dbReference type="PANTHER" id="PTHR46033">
    <property type="entry name" value="PROTEIN MAIN-LIKE 2"/>
    <property type="match status" value="1"/>
</dbReference>
<dbReference type="Proteomes" id="UP000828251">
    <property type="component" value="Unassembled WGS sequence"/>
</dbReference>
<comment type="caution">
    <text evidence="2">The sequence shown here is derived from an EMBL/GenBank/DDBJ whole genome shotgun (WGS) entry which is preliminary data.</text>
</comment>
<gene>
    <name evidence="2" type="ORF">J1N35_008523</name>
</gene>
<sequence>MGWLQDTFPEPRDDSIDVERVRYAQAYILQILGGYLMPGKSQNLVHLMWLLKLIDFRVVGELSWGSALLSTLYREMCRATQPNKIKIRGCLSLLHPWAWFRFLFLHSQVNHPHTFPLLTRWNHSASYGGIPTALEDIWLLLDQRSEAHFKWTPYEDLEIRAVISDEFLQNLNIWHIRVPLVNYATVEMHQTNKVLRQFRFRQLIPVASEVLDDQYKIDL</sequence>
<dbReference type="EMBL" id="JAIQCV010000003">
    <property type="protein sequence ID" value="KAH1115145.1"/>
    <property type="molecule type" value="Genomic_DNA"/>
</dbReference>
<dbReference type="AlphaFoldDB" id="A0A9D3WAH7"/>
<dbReference type="Pfam" id="PF10536">
    <property type="entry name" value="PMD"/>
    <property type="match status" value="1"/>
</dbReference>
<accession>A0A9D3WAH7</accession>
<dbReference type="GO" id="GO:0010073">
    <property type="term" value="P:meristem maintenance"/>
    <property type="evidence" value="ECO:0007669"/>
    <property type="project" value="InterPro"/>
</dbReference>
<evidence type="ECO:0000313" key="2">
    <source>
        <dbReference type="EMBL" id="KAH1115145.1"/>
    </source>
</evidence>
<dbReference type="OrthoDB" id="990873at2759"/>